<reference evidence="2" key="1">
    <citation type="journal article" date="2016" name="Nat. Genet.">
        <title>A high-quality carrot genome assembly provides new insights into carotenoid accumulation and asterid genome evolution.</title>
        <authorList>
            <person name="Iorizzo M."/>
            <person name="Ellison S."/>
            <person name="Senalik D."/>
            <person name="Zeng P."/>
            <person name="Satapoomin P."/>
            <person name="Huang J."/>
            <person name="Bowman M."/>
            <person name="Iovene M."/>
            <person name="Sanseverino W."/>
            <person name="Cavagnaro P."/>
            <person name="Yildiz M."/>
            <person name="Macko-Podgorni A."/>
            <person name="Moranska E."/>
            <person name="Grzebelus E."/>
            <person name="Grzebelus D."/>
            <person name="Ashrafi H."/>
            <person name="Zheng Z."/>
            <person name="Cheng S."/>
            <person name="Spooner D."/>
            <person name="Van Deynze A."/>
            <person name="Simon P."/>
        </authorList>
    </citation>
    <scope>NUCLEOTIDE SEQUENCE</scope>
    <source>
        <tissue evidence="2">Leaf</tissue>
    </source>
</reference>
<dbReference type="PANTHER" id="PTHR23274:SF53">
    <property type="entry name" value="ATP-DEPENDENT DNA HELICASE"/>
    <property type="match status" value="1"/>
</dbReference>
<sequence length="284" mass="32003">MLQIGNGSNYDDIDRELVKIPPDLCGDPCEDPMKAIIQAIYPSLLQKYNDPEYLTERAILTPKNETVHELNEMIMSTIPGESRTYLSSDSICKASMKTEHNDQLCTSEFLHSLKFPGVPNHDIQLKEGTPVMLLRNLNQTEGLCNGTRLLITRLGKWSIRADIISGTHVGQNVTIPRIIMSPTDSKLPFKLNRRQLPVSPCFVMTINKSQGQSLKHVGLYLPNQVFGHGQYYVAISRATSRQGLIIMNADKEMADRTFVKNIVYKEVLEDITPCIENTEVRQLS</sequence>
<dbReference type="InterPro" id="IPR027417">
    <property type="entry name" value="P-loop_NTPase"/>
</dbReference>
<dbReference type="EMBL" id="CP093348">
    <property type="protein sequence ID" value="WOH06885.1"/>
    <property type="molecule type" value="Genomic_DNA"/>
</dbReference>
<dbReference type="Gene3D" id="3.40.50.300">
    <property type="entry name" value="P-loop containing nucleotide triphosphate hydrolases"/>
    <property type="match status" value="1"/>
</dbReference>
<dbReference type="InterPro" id="IPR049163">
    <property type="entry name" value="Pif1-like_2B_dom"/>
</dbReference>
<gene>
    <name evidence="2" type="ORF">DCAR_0626314</name>
</gene>
<keyword evidence="3" id="KW-1185">Reference proteome</keyword>
<dbReference type="GO" id="GO:0005657">
    <property type="term" value="C:replication fork"/>
    <property type="evidence" value="ECO:0007669"/>
    <property type="project" value="TreeGrafter"/>
</dbReference>
<proteinExistence type="predicted"/>
<dbReference type="AlphaFoldDB" id="A0AAF0XF29"/>
<evidence type="ECO:0000313" key="2">
    <source>
        <dbReference type="EMBL" id="WOH06885.1"/>
    </source>
</evidence>
<feature type="domain" description="DNA helicase Pif1-like 2B" evidence="1">
    <location>
        <begin position="108"/>
        <end position="154"/>
    </location>
</feature>
<evidence type="ECO:0000313" key="3">
    <source>
        <dbReference type="Proteomes" id="UP000077755"/>
    </source>
</evidence>
<dbReference type="GO" id="GO:0006260">
    <property type="term" value="P:DNA replication"/>
    <property type="evidence" value="ECO:0007669"/>
    <property type="project" value="TreeGrafter"/>
</dbReference>
<dbReference type="Proteomes" id="UP000077755">
    <property type="component" value="Chromosome 6"/>
</dbReference>
<name>A0AAF0XF29_DAUCS</name>
<protein>
    <recommendedName>
        <fullName evidence="1">DNA helicase Pif1-like 2B domain-containing protein</fullName>
    </recommendedName>
</protein>
<reference evidence="2" key="2">
    <citation type="submission" date="2022-03" db="EMBL/GenBank/DDBJ databases">
        <title>Draft title - Genomic analysis of global carrot germplasm unveils the trajectory of domestication and the origin of high carotenoid orange carrot.</title>
        <authorList>
            <person name="Iorizzo M."/>
            <person name="Ellison S."/>
            <person name="Senalik D."/>
            <person name="Macko-Podgorni A."/>
            <person name="Grzebelus D."/>
            <person name="Bostan H."/>
            <person name="Rolling W."/>
            <person name="Curaba J."/>
            <person name="Simon P."/>
        </authorList>
    </citation>
    <scope>NUCLEOTIDE SEQUENCE</scope>
    <source>
        <tissue evidence="2">Leaf</tissue>
    </source>
</reference>
<dbReference type="SUPFAM" id="SSF52540">
    <property type="entry name" value="P-loop containing nucleoside triphosphate hydrolases"/>
    <property type="match status" value="1"/>
</dbReference>
<dbReference type="PANTHER" id="PTHR23274">
    <property type="entry name" value="DNA HELICASE-RELATED"/>
    <property type="match status" value="1"/>
</dbReference>
<dbReference type="CDD" id="cd18809">
    <property type="entry name" value="SF1_C_RecD"/>
    <property type="match status" value="1"/>
</dbReference>
<accession>A0AAF0XF29</accession>
<dbReference type="Pfam" id="PF21530">
    <property type="entry name" value="Pif1_2B_dom"/>
    <property type="match status" value="1"/>
</dbReference>
<evidence type="ECO:0000259" key="1">
    <source>
        <dbReference type="Pfam" id="PF21530"/>
    </source>
</evidence>
<organism evidence="2 3">
    <name type="scientific">Daucus carota subsp. sativus</name>
    <name type="common">Carrot</name>
    <dbReference type="NCBI Taxonomy" id="79200"/>
    <lineage>
        <taxon>Eukaryota</taxon>
        <taxon>Viridiplantae</taxon>
        <taxon>Streptophyta</taxon>
        <taxon>Embryophyta</taxon>
        <taxon>Tracheophyta</taxon>
        <taxon>Spermatophyta</taxon>
        <taxon>Magnoliopsida</taxon>
        <taxon>eudicotyledons</taxon>
        <taxon>Gunneridae</taxon>
        <taxon>Pentapetalae</taxon>
        <taxon>asterids</taxon>
        <taxon>campanulids</taxon>
        <taxon>Apiales</taxon>
        <taxon>Apiaceae</taxon>
        <taxon>Apioideae</taxon>
        <taxon>Scandiceae</taxon>
        <taxon>Daucinae</taxon>
        <taxon>Daucus</taxon>
        <taxon>Daucus sect. Daucus</taxon>
    </lineage>
</organism>